<proteinExistence type="predicted"/>
<dbReference type="Pfam" id="PF13578">
    <property type="entry name" value="Methyltransf_24"/>
    <property type="match status" value="1"/>
</dbReference>
<keyword evidence="2" id="KW-0808">Transferase</keyword>
<dbReference type="Proteomes" id="UP000664915">
    <property type="component" value="Segment"/>
</dbReference>
<keyword evidence="3" id="KW-1185">Reference proteome</keyword>
<evidence type="ECO:0000313" key="2">
    <source>
        <dbReference type="EMBL" id="QPX48312.1"/>
    </source>
</evidence>
<dbReference type="SUPFAM" id="SSF53448">
    <property type="entry name" value="Nucleotide-diphospho-sugar transferases"/>
    <property type="match status" value="1"/>
</dbReference>
<dbReference type="InterPro" id="IPR029063">
    <property type="entry name" value="SAM-dependent_MTases_sf"/>
</dbReference>
<dbReference type="EMBL" id="MW015081">
    <property type="protein sequence ID" value="QPX48312.1"/>
    <property type="molecule type" value="Genomic_DNA"/>
</dbReference>
<dbReference type="KEGG" id="vg:77946517"/>
<dbReference type="PANTHER" id="PTHR43630:SF2">
    <property type="entry name" value="GLYCOSYLTRANSFERASE"/>
    <property type="match status" value="1"/>
</dbReference>
<dbReference type="GO" id="GO:0016740">
    <property type="term" value="F:transferase activity"/>
    <property type="evidence" value="ECO:0007669"/>
    <property type="project" value="UniProtKB-KW"/>
</dbReference>
<dbReference type="RefSeq" id="YP_010670322.1">
    <property type="nucleotide sequence ID" value="NC_070963.1"/>
</dbReference>
<sequence length="511" mass="59295">MKVTLYAIAKNEEKNIEKFLKNAEKFNDVVVVDTGSTDDTVQLLKDAGIKVYEHPQTRAEFDFSVARNQALSYVETDWAFALDFNEDVDEFHPEGFGVIAGEFTTFNHLRFDDNGKDEPVQSNEVHPRFHRTKNYTWVNAVHEVPNFIPTEDYSNPVSVDTTIKITKKIHKSVDKELFYFSICEREHKKDPTNWYWIWFIFNHYFNVQNTEKALEYGQEFLNVSKPYFDSFRILTFIRCSQILLSIGDMQRGMNYAFHAVSEGMNMGGVHLSQAFGYLFELSKRLNNPNLTIFATGFNPDMLSAPERIDAIDKLFLTNLEDVPSCWRGHRKFAEWLVTQVKPEVTVDLGVDWGFSTFCFGMPRIGHVYGIDTFEGDQFTGGNHGSYEYVLNKQEKLFMKDNVTFIKGLFDDVAKTWDKQIDILHIDGDHAYESVKHDYETWFPFLKENGIILFHDTCIEELNGNQYGVKKFFEELDLPKVTFTHTFGLGIASKNKELIEFIKTNFDLDKPL</sequence>
<dbReference type="GeneID" id="77946517"/>
<reference evidence="2" key="1">
    <citation type="submission" date="2020-09" db="EMBL/GenBank/DDBJ databases">
        <authorList>
            <person name="Zhang D."/>
            <person name="Hatherill J.R."/>
            <person name="Ramirez J.F."/>
            <person name="Edinger B."/>
            <person name="Balarin R."/>
            <person name="Sullivan A."/>
            <person name="Humpal K.M."/>
            <person name="Guseva A."/>
            <person name="Butela K.A."/>
            <person name="Garlena R.A."/>
            <person name="Russell D.A."/>
            <person name="Pope W.H."/>
            <person name="Jacobs-Sera D."/>
            <person name="Hatfull G.F."/>
        </authorList>
    </citation>
    <scope>NUCLEOTIDE SEQUENCE</scope>
</reference>
<accession>A0A879R2A6</accession>
<feature type="domain" description="Glycosyltransferase 2-like" evidence="1">
    <location>
        <begin position="8"/>
        <end position="83"/>
    </location>
</feature>
<dbReference type="SUPFAM" id="SSF53335">
    <property type="entry name" value="S-adenosyl-L-methionine-dependent methyltransferases"/>
    <property type="match status" value="1"/>
</dbReference>
<dbReference type="PANTHER" id="PTHR43630">
    <property type="entry name" value="POLY-BETA-1,6-N-ACETYL-D-GLUCOSAMINE SYNTHASE"/>
    <property type="match status" value="1"/>
</dbReference>
<dbReference type="Gene3D" id="3.90.550.10">
    <property type="entry name" value="Spore Coat Polysaccharide Biosynthesis Protein SpsA, Chain A"/>
    <property type="match status" value="1"/>
</dbReference>
<dbReference type="InterPro" id="IPR001173">
    <property type="entry name" value="Glyco_trans_2-like"/>
</dbReference>
<name>A0A879R2A6_9CAUD</name>
<dbReference type="InterPro" id="IPR029044">
    <property type="entry name" value="Nucleotide-diphossugar_trans"/>
</dbReference>
<organism evidence="2 3">
    <name type="scientific">Synechococcus phage S-SRM01</name>
    <dbReference type="NCBI Taxonomy" id="2781608"/>
    <lineage>
        <taxon>Viruses</taxon>
        <taxon>Duplodnaviria</taxon>
        <taxon>Heunggongvirae</taxon>
        <taxon>Uroviricota</taxon>
        <taxon>Caudoviricetes</taxon>
        <taxon>Pantevenvirales</taxon>
        <taxon>Kyanoviridae</taxon>
        <taxon>Serangoonvirus</taxon>
        <taxon>Serangoonvirus essarone</taxon>
    </lineage>
</organism>
<dbReference type="Pfam" id="PF00535">
    <property type="entry name" value="Glycos_transf_2"/>
    <property type="match status" value="1"/>
</dbReference>
<protein>
    <submittedName>
        <fullName evidence="2">Glycosyltransferase</fullName>
    </submittedName>
</protein>
<dbReference type="Gene3D" id="3.40.50.150">
    <property type="entry name" value="Vaccinia Virus protein VP39"/>
    <property type="match status" value="1"/>
</dbReference>
<evidence type="ECO:0000259" key="1">
    <source>
        <dbReference type="Pfam" id="PF00535"/>
    </source>
</evidence>
<evidence type="ECO:0000313" key="3">
    <source>
        <dbReference type="Proteomes" id="UP000664915"/>
    </source>
</evidence>